<proteinExistence type="predicted"/>
<evidence type="ECO:0000256" key="2">
    <source>
        <dbReference type="SAM" id="SignalP"/>
    </source>
</evidence>
<reference evidence="3 4" key="1">
    <citation type="submission" date="2019-04" db="EMBL/GenBank/DDBJ databases">
        <title>Flavobacterium sp. GS03.</title>
        <authorList>
            <person name="Kim H."/>
        </authorList>
    </citation>
    <scope>NUCLEOTIDE SEQUENCE [LARGE SCALE GENOMIC DNA]</scope>
    <source>
        <strain evidence="3 4">GS03</strain>
    </source>
</reference>
<keyword evidence="1 2" id="KW-0732">Signal</keyword>
<keyword evidence="4" id="KW-1185">Reference proteome</keyword>
<evidence type="ECO:0000313" key="3">
    <source>
        <dbReference type="EMBL" id="QBZ98891.1"/>
    </source>
</evidence>
<dbReference type="AlphaFoldDB" id="A0A4P7PV71"/>
<feature type="signal peptide" evidence="2">
    <location>
        <begin position="1"/>
        <end position="21"/>
    </location>
</feature>
<evidence type="ECO:0000256" key="1">
    <source>
        <dbReference type="ARBA" id="ARBA00022729"/>
    </source>
</evidence>
<dbReference type="NCBIfam" id="TIGR04183">
    <property type="entry name" value="Por_Secre_tail"/>
    <property type="match status" value="1"/>
</dbReference>
<dbReference type="KEGG" id="fsn:GS03_02403"/>
<dbReference type="InterPro" id="IPR026444">
    <property type="entry name" value="Secre_tail"/>
</dbReference>
<accession>A0A4P7PV71</accession>
<protein>
    <recommendedName>
        <fullName evidence="5">Secretion system C-terminal sorting domain-containing protein</fullName>
    </recommendedName>
</protein>
<name>A0A4P7PV71_9FLAO</name>
<dbReference type="Proteomes" id="UP000296862">
    <property type="component" value="Chromosome"/>
</dbReference>
<sequence length="276" mass="29018">MKTKLLSITLMMVLFTSITKAQTKIWDFGNDTTTWPVTGSGVGTIGADTQAVIDNLGLFSNDPSASGDIVNFGSINASAASFSDGFTAVNRFQLNGAGYPSAGGFIPMPTQRYIFFDVNGACTVKVWFKTGSNGTVRTVYVTDGTATVGSGASNSGGNADLVIVTANATAAGRYYIYADAACNLYKVSVVGATVNTVLANNDFQTTSPVKAYTNGRQIHLSNVLSKTQVEVYSVTGALIRTINTEADTSFDVLNAGVYILKIKSEEGQKSVKVVVQ</sequence>
<feature type="chain" id="PRO_5020443308" description="Secretion system C-terminal sorting domain-containing protein" evidence="2">
    <location>
        <begin position="22"/>
        <end position="276"/>
    </location>
</feature>
<dbReference type="EMBL" id="CP038810">
    <property type="protein sequence ID" value="QBZ98891.1"/>
    <property type="molecule type" value="Genomic_DNA"/>
</dbReference>
<evidence type="ECO:0008006" key="5">
    <source>
        <dbReference type="Google" id="ProtNLM"/>
    </source>
</evidence>
<organism evidence="3 4">
    <name type="scientific">Flavobacterium sangjuense</name>
    <dbReference type="NCBI Taxonomy" id="2518177"/>
    <lineage>
        <taxon>Bacteria</taxon>
        <taxon>Pseudomonadati</taxon>
        <taxon>Bacteroidota</taxon>
        <taxon>Flavobacteriia</taxon>
        <taxon>Flavobacteriales</taxon>
        <taxon>Flavobacteriaceae</taxon>
        <taxon>Flavobacterium</taxon>
    </lineage>
</organism>
<evidence type="ECO:0000313" key="4">
    <source>
        <dbReference type="Proteomes" id="UP000296862"/>
    </source>
</evidence>
<dbReference type="RefSeq" id="WP_168710304.1">
    <property type="nucleotide sequence ID" value="NZ_CP038810.1"/>
</dbReference>
<gene>
    <name evidence="3" type="ORF">GS03_02403</name>
</gene>